<protein>
    <submittedName>
        <fullName evidence="1">Uncharacterized protein</fullName>
    </submittedName>
</protein>
<reference evidence="1 2" key="1">
    <citation type="submission" date="2019-11" db="EMBL/GenBank/DDBJ databases">
        <title>Whole genome sequence of Oryza granulata.</title>
        <authorList>
            <person name="Li W."/>
        </authorList>
    </citation>
    <scope>NUCLEOTIDE SEQUENCE [LARGE SCALE GENOMIC DNA]</scope>
    <source>
        <strain evidence="2">cv. Menghai</strain>
        <tissue evidence="1">Leaf</tissue>
    </source>
</reference>
<accession>A0A6G1E106</accession>
<name>A0A6G1E106_9ORYZ</name>
<evidence type="ECO:0000313" key="2">
    <source>
        <dbReference type="Proteomes" id="UP000479710"/>
    </source>
</evidence>
<sequence>MEHQPVRPRSRHMMTPRQLVSLWARVPQSERPSRKQLAAPPPVRAGVSRAVVVELAGTR</sequence>
<comment type="caution">
    <text evidence="1">The sequence shown here is derived from an EMBL/GenBank/DDBJ whole genome shotgun (WGS) entry which is preliminary data.</text>
</comment>
<organism evidence="1 2">
    <name type="scientific">Oryza meyeriana var. granulata</name>
    <dbReference type="NCBI Taxonomy" id="110450"/>
    <lineage>
        <taxon>Eukaryota</taxon>
        <taxon>Viridiplantae</taxon>
        <taxon>Streptophyta</taxon>
        <taxon>Embryophyta</taxon>
        <taxon>Tracheophyta</taxon>
        <taxon>Spermatophyta</taxon>
        <taxon>Magnoliopsida</taxon>
        <taxon>Liliopsida</taxon>
        <taxon>Poales</taxon>
        <taxon>Poaceae</taxon>
        <taxon>BOP clade</taxon>
        <taxon>Oryzoideae</taxon>
        <taxon>Oryzeae</taxon>
        <taxon>Oryzinae</taxon>
        <taxon>Oryza</taxon>
        <taxon>Oryza meyeriana</taxon>
    </lineage>
</organism>
<dbReference type="Proteomes" id="UP000479710">
    <property type="component" value="Unassembled WGS sequence"/>
</dbReference>
<dbReference type="AlphaFoldDB" id="A0A6G1E106"/>
<keyword evidence="2" id="KW-1185">Reference proteome</keyword>
<dbReference type="EMBL" id="SPHZ02000005">
    <property type="protein sequence ID" value="KAF0918074.1"/>
    <property type="molecule type" value="Genomic_DNA"/>
</dbReference>
<proteinExistence type="predicted"/>
<gene>
    <name evidence="1" type="ORF">E2562_022665</name>
</gene>
<evidence type="ECO:0000313" key="1">
    <source>
        <dbReference type="EMBL" id="KAF0918074.1"/>
    </source>
</evidence>